<proteinExistence type="predicted"/>
<dbReference type="AlphaFoldDB" id="A0AA35KS18"/>
<evidence type="ECO:0000259" key="7">
    <source>
        <dbReference type="PROSITE" id="PS51225"/>
    </source>
</evidence>
<protein>
    <submittedName>
        <fullName evidence="8">Chemokine-like factor</fullName>
    </submittedName>
</protein>
<evidence type="ECO:0000313" key="9">
    <source>
        <dbReference type="Proteomes" id="UP001178461"/>
    </source>
</evidence>
<keyword evidence="3 6" id="KW-1133">Transmembrane helix</keyword>
<feature type="transmembrane region" description="Helical" evidence="6">
    <location>
        <begin position="40"/>
        <end position="61"/>
    </location>
</feature>
<dbReference type="Proteomes" id="UP001178461">
    <property type="component" value="Chromosome 8"/>
</dbReference>
<feature type="transmembrane region" description="Helical" evidence="6">
    <location>
        <begin position="102"/>
        <end position="124"/>
    </location>
</feature>
<name>A0AA35KS18_9SAUR</name>
<evidence type="ECO:0000313" key="8">
    <source>
        <dbReference type="EMBL" id="CAI5782163.1"/>
    </source>
</evidence>
<evidence type="ECO:0000256" key="3">
    <source>
        <dbReference type="ARBA" id="ARBA00022989"/>
    </source>
</evidence>
<evidence type="ECO:0000256" key="1">
    <source>
        <dbReference type="ARBA" id="ARBA00004141"/>
    </source>
</evidence>
<keyword evidence="4 5" id="KW-0472">Membrane</keyword>
<dbReference type="PROSITE" id="PS51225">
    <property type="entry name" value="MARVEL"/>
    <property type="match status" value="1"/>
</dbReference>
<evidence type="ECO:0000256" key="6">
    <source>
        <dbReference type="SAM" id="Phobius"/>
    </source>
</evidence>
<organism evidence="8 9">
    <name type="scientific">Podarcis lilfordi</name>
    <name type="common">Lilford's wall lizard</name>
    <dbReference type="NCBI Taxonomy" id="74358"/>
    <lineage>
        <taxon>Eukaryota</taxon>
        <taxon>Metazoa</taxon>
        <taxon>Chordata</taxon>
        <taxon>Craniata</taxon>
        <taxon>Vertebrata</taxon>
        <taxon>Euteleostomi</taxon>
        <taxon>Lepidosauria</taxon>
        <taxon>Squamata</taxon>
        <taxon>Bifurcata</taxon>
        <taxon>Unidentata</taxon>
        <taxon>Episquamata</taxon>
        <taxon>Laterata</taxon>
        <taxon>Lacertibaenia</taxon>
        <taxon>Lacertidae</taxon>
        <taxon>Podarcis</taxon>
    </lineage>
</organism>
<dbReference type="PANTHER" id="PTHR22776:SF45">
    <property type="entry name" value="CHEMOKINE-LIKE FACTOR"/>
    <property type="match status" value="1"/>
</dbReference>
<sequence length="141" mass="15567">MVEVNYLFLHSVRGGLKIARMLVAFMATICFAVNRSHEAFLALVIIEFVITLLFFLLYLLNLQKKLNFLFWPLADAFNSLVGALFLFIVGLCATVIKTVVETLVGGVFCLILCALCIVDAAFLLRKITFNQGAAAGDDNNN</sequence>
<dbReference type="EMBL" id="OX395133">
    <property type="protein sequence ID" value="CAI5782163.1"/>
    <property type="molecule type" value="Genomic_DNA"/>
</dbReference>
<keyword evidence="9" id="KW-1185">Reference proteome</keyword>
<evidence type="ECO:0000256" key="5">
    <source>
        <dbReference type="PROSITE-ProRule" id="PRU00581"/>
    </source>
</evidence>
<feature type="domain" description="MARVEL" evidence="7">
    <location>
        <begin position="8"/>
        <end position="128"/>
    </location>
</feature>
<accession>A0AA35KS18</accession>
<dbReference type="GO" id="GO:0016020">
    <property type="term" value="C:membrane"/>
    <property type="evidence" value="ECO:0007669"/>
    <property type="project" value="UniProtKB-SubCell"/>
</dbReference>
<dbReference type="InterPro" id="IPR008253">
    <property type="entry name" value="Marvel"/>
</dbReference>
<feature type="transmembrane region" description="Helical" evidence="6">
    <location>
        <begin position="73"/>
        <end position="96"/>
    </location>
</feature>
<evidence type="ECO:0000256" key="2">
    <source>
        <dbReference type="ARBA" id="ARBA00022692"/>
    </source>
</evidence>
<gene>
    <name evidence="8" type="ORF">PODLI_1B004319</name>
</gene>
<dbReference type="PANTHER" id="PTHR22776">
    <property type="entry name" value="MARVEL-CONTAINING POTENTIAL LIPID RAFT-ASSOCIATED PROTEIN"/>
    <property type="match status" value="1"/>
</dbReference>
<reference evidence="8" key="1">
    <citation type="submission" date="2022-12" db="EMBL/GenBank/DDBJ databases">
        <authorList>
            <person name="Alioto T."/>
            <person name="Alioto T."/>
            <person name="Gomez Garrido J."/>
        </authorList>
    </citation>
    <scope>NUCLEOTIDE SEQUENCE</scope>
</reference>
<dbReference type="InterPro" id="IPR050578">
    <property type="entry name" value="MARVEL-CKLF_proteins"/>
</dbReference>
<comment type="subcellular location">
    <subcellularLocation>
        <location evidence="1">Membrane</location>
        <topology evidence="1">Multi-pass membrane protein</topology>
    </subcellularLocation>
</comment>
<evidence type="ECO:0000256" key="4">
    <source>
        <dbReference type="ARBA" id="ARBA00023136"/>
    </source>
</evidence>
<keyword evidence="2 5" id="KW-0812">Transmembrane</keyword>
<feature type="transmembrane region" description="Helical" evidence="6">
    <location>
        <begin position="18"/>
        <end position="34"/>
    </location>
</feature>